<reference evidence="1 2" key="1">
    <citation type="submission" date="2024-03" db="EMBL/GenBank/DDBJ databases">
        <title>First Report of Pectobacterium brasiliscabiei causing potato scab in china.</title>
        <authorList>
            <person name="Handique U."/>
        </authorList>
    </citation>
    <scope>NUCLEOTIDE SEQUENCE [LARGE SCALE GENOMIC DNA]</scope>
    <source>
        <strain evidence="1 2">ZRIMU1503</strain>
    </source>
</reference>
<protein>
    <submittedName>
        <fullName evidence="1">Uncharacterized protein</fullName>
    </submittedName>
</protein>
<organism evidence="1 2">
    <name type="scientific">Streptomyces brasiliscabiei</name>
    <dbReference type="NCBI Taxonomy" id="2736302"/>
    <lineage>
        <taxon>Bacteria</taxon>
        <taxon>Bacillati</taxon>
        <taxon>Actinomycetota</taxon>
        <taxon>Actinomycetes</taxon>
        <taxon>Kitasatosporales</taxon>
        <taxon>Streptomycetaceae</taxon>
        <taxon>Streptomyces</taxon>
    </lineage>
</organism>
<evidence type="ECO:0000313" key="1">
    <source>
        <dbReference type="EMBL" id="MEI5617656.1"/>
    </source>
</evidence>
<proteinExistence type="predicted"/>
<name>A0ABU8GWU4_9ACTN</name>
<feature type="non-terminal residue" evidence="1">
    <location>
        <position position="1"/>
    </location>
</feature>
<accession>A0ABU8GWU4</accession>
<dbReference type="Proteomes" id="UP001365781">
    <property type="component" value="Unassembled WGS sequence"/>
</dbReference>
<comment type="caution">
    <text evidence="1">The sequence shown here is derived from an EMBL/GenBank/DDBJ whole genome shotgun (WGS) entry which is preliminary data.</text>
</comment>
<gene>
    <name evidence="1" type="ORF">WB403_52085</name>
</gene>
<keyword evidence="2" id="KW-1185">Reference proteome</keyword>
<evidence type="ECO:0000313" key="2">
    <source>
        <dbReference type="Proteomes" id="UP001365781"/>
    </source>
</evidence>
<dbReference type="EMBL" id="JBBAYM010000908">
    <property type="protein sequence ID" value="MEI5617656.1"/>
    <property type="molecule type" value="Genomic_DNA"/>
</dbReference>
<sequence>RQPQFEDQLLSFLPHKKDTVLIQADYDVANMPAVYELDLNNQRKNKVQRARSSVVDWIADRQGNVRIAQKMDDDKFS</sequence>
<feature type="non-terminal residue" evidence="1">
    <location>
        <position position="77"/>
    </location>
</feature>